<gene>
    <name evidence="6" type="ORF">ABT276_02330</name>
</gene>
<dbReference type="PANTHER" id="PTHR30055">
    <property type="entry name" value="HTH-TYPE TRANSCRIPTIONAL REGULATOR RUTR"/>
    <property type="match status" value="1"/>
</dbReference>
<proteinExistence type="predicted"/>
<feature type="DNA-binding region" description="H-T-H motif" evidence="4">
    <location>
        <begin position="39"/>
        <end position="58"/>
    </location>
</feature>
<evidence type="ECO:0000259" key="5">
    <source>
        <dbReference type="PROSITE" id="PS50977"/>
    </source>
</evidence>
<accession>A0ABV1UN80</accession>
<evidence type="ECO:0000256" key="1">
    <source>
        <dbReference type="ARBA" id="ARBA00023015"/>
    </source>
</evidence>
<dbReference type="Gene3D" id="1.10.357.10">
    <property type="entry name" value="Tetracycline Repressor, domain 2"/>
    <property type="match status" value="1"/>
</dbReference>
<keyword evidence="3" id="KW-0804">Transcription</keyword>
<dbReference type="RefSeq" id="WP_100105511.1">
    <property type="nucleotide sequence ID" value="NZ_JBEPBX010000001.1"/>
</dbReference>
<dbReference type="Pfam" id="PF16859">
    <property type="entry name" value="TetR_C_11"/>
    <property type="match status" value="1"/>
</dbReference>
<name>A0ABV1UN80_9ACTN</name>
<evidence type="ECO:0000256" key="2">
    <source>
        <dbReference type="ARBA" id="ARBA00023125"/>
    </source>
</evidence>
<evidence type="ECO:0000256" key="4">
    <source>
        <dbReference type="PROSITE-ProRule" id="PRU00335"/>
    </source>
</evidence>
<feature type="domain" description="HTH tetR-type" evidence="5">
    <location>
        <begin position="16"/>
        <end position="76"/>
    </location>
</feature>
<dbReference type="Proteomes" id="UP001445472">
    <property type="component" value="Unassembled WGS sequence"/>
</dbReference>
<evidence type="ECO:0000313" key="6">
    <source>
        <dbReference type="EMBL" id="MER6612244.1"/>
    </source>
</evidence>
<keyword evidence="7" id="KW-1185">Reference proteome</keyword>
<comment type="caution">
    <text evidence="6">The sequence shown here is derived from an EMBL/GenBank/DDBJ whole genome shotgun (WGS) entry which is preliminary data.</text>
</comment>
<dbReference type="InterPro" id="IPR009057">
    <property type="entry name" value="Homeodomain-like_sf"/>
</dbReference>
<dbReference type="PANTHER" id="PTHR30055:SF148">
    <property type="entry name" value="TETR-FAMILY TRANSCRIPTIONAL REGULATOR"/>
    <property type="match status" value="1"/>
</dbReference>
<sequence length="217" mass="23005">MELGSSGPARPVGRGRKAQAAVRAATLAELLDRGYAELTVEGVAQRAGVHKTTVYRRWKDRASLVVDALAEHFATDIPTPDTGAVETDLRALARALAHSMTGPVGRAVQTAMYSDAGRLPEIAEARRRVFADRFRRAEPVITRAIERGELPAGTDPVELLKTLAAPIYFRLLVSADPIEEGTADQAVRITLAAARAGALTQDSAVAVKATEADAGQA</sequence>
<dbReference type="InterPro" id="IPR036271">
    <property type="entry name" value="Tet_transcr_reg_TetR-rel_C_sf"/>
</dbReference>
<dbReference type="InterPro" id="IPR050109">
    <property type="entry name" value="HTH-type_TetR-like_transc_reg"/>
</dbReference>
<dbReference type="Gene3D" id="1.10.10.60">
    <property type="entry name" value="Homeodomain-like"/>
    <property type="match status" value="1"/>
</dbReference>
<dbReference type="SUPFAM" id="SSF46689">
    <property type="entry name" value="Homeodomain-like"/>
    <property type="match status" value="1"/>
</dbReference>
<keyword evidence="2 4" id="KW-0238">DNA-binding</keyword>
<dbReference type="Pfam" id="PF00440">
    <property type="entry name" value="TetR_N"/>
    <property type="match status" value="1"/>
</dbReference>
<dbReference type="PROSITE" id="PS50977">
    <property type="entry name" value="HTH_TETR_2"/>
    <property type="match status" value="1"/>
</dbReference>
<evidence type="ECO:0000313" key="7">
    <source>
        <dbReference type="Proteomes" id="UP001445472"/>
    </source>
</evidence>
<protein>
    <submittedName>
        <fullName evidence="6">TetR/AcrR family transcriptional regulator</fullName>
    </submittedName>
</protein>
<keyword evidence="1" id="KW-0805">Transcription regulation</keyword>
<dbReference type="InterPro" id="IPR011075">
    <property type="entry name" value="TetR_C"/>
</dbReference>
<reference evidence="6 7" key="1">
    <citation type="submission" date="2024-06" db="EMBL/GenBank/DDBJ databases">
        <title>The Natural Products Discovery Center: Release of the First 8490 Sequenced Strains for Exploring Actinobacteria Biosynthetic Diversity.</title>
        <authorList>
            <person name="Kalkreuter E."/>
            <person name="Kautsar S.A."/>
            <person name="Yang D."/>
            <person name="Bader C.D."/>
            <person name="Teijaro C.N."/>
            <person name="Fluegel L."/>
            <person name="Davis C.M."/>
            <person name="Simpson J.R."/>
            <person name="Lauterbach L."/>
            <person name="Steele A.D."/>
            <person name="Gui C."/>
            <person name="Meng S."/>
            <person name="Li G."/>
            <person name="Viehrig K."/>
            <person name="Ye F."/>
            <person name="Su P."/>
            <person name="Kiefer A.F."/>
            <person name="Nichols A."/>
            <person name="Cepeda A.J."/>
            <person name="Yan W."/>
            <person name="Fan B."/>
            <person name="Jiang Y."/>
            <person name="Adhikari A."/>
            <person name="Zheng C.-J."/>
            <person name="Schuster L."/>
            <person name="Cowan T.M."/>
            <person name="Smanski M.J."/>
            <person name="Chevrette M.G."/>
            <person name="De Carvalho L.P.S."/>
            <person name="Shen B."/>
        </authorList>
    </citation>
    <scope>NUCLEOTIDE SEQUENCE [LARGE SCALE GENOMIC DNA]</scope>
    <source>
        <strain evidence="6 7">NPDC000837</strain>
    </source>
</reference>
<organism evidence="6 7">
    <name type="scientific">Streptomyces xantholiticus</name>
    <dbReference type="NCBI Taxonomy" id="68285"/>
    <lineage>
        <taxon>Bacteria</taxon>
        <taxon>Bacillati</taxon>
        <taxon>Actinomycetota</taxon>
        <taxon>Actinomycetes</taxon>
        <taxon>Kitasatosporales</taxon>
        <taxon>Streptomycetaceae</taxon>
        <taxon>Streptomyces</taxon>
    </lineage>
</organism>
<dbReference type="InterPro" id="IPR001647">
    <property type="entry name" value="HTH_TetR"/>
</dbReference>
<dbReference type="EMBL" id="JBEPBX010000001">
    <property type="protein sequence ID" value="MER6612244.1"/>
    <property type="molecule type" value="Genomic_DNA"/>
</dbReference>
<evidence type="ECO:0000256" key="3">
    <source>
        <dbReference type="ARBA" id="ARBA00023163"/>
    </source>
</evidence>
<dbReference type="SUPFAM" id="SSF48498">
    <property type="entry name" value="Tetracyclin repressor-like, C-terminal domain"/>
    <property type="match status" value="1"/>
</dbReference>